<organism evidence="2 3">
    <name type="scientific">Loa loa</name>
    <name type="common">Eye worm</name>
    <name type="synonym">Filaria loa</name>
    <dbReference type="NCBI Taxonomy" id="7209"/>
    <lineage>
        <taxon>Eukaryota</taxon>
        <taxon>Metazoa</taxon>
        <taxon>Ecdysozoa</taxon>
        <taxon>Nematoda</taxon>
        <taxon>Chromadorea</taxon>
        <taxon>Rhabditida</taxon>
        <taxon>Spirurina</taxon>
        <taxon>Spiruromorpha</taxon>
        <taxon>Filarioidea</taxon>
        <taxon>Onchocercidae</taxon>
        <taxon>Loa</taxon>
    </lineage>
</organism>
<reference evidence="3" key="2">
    <citation type="submission" date="2016-11" db="UniProtKB">
        <authorList>
            <consortium name="WormBaseParasite"/>
        </authorList>
    </citation>
    <scope>IDENTIFICATION</scope>
</reference>
<evidence type="ECO:0000313" key="1">
    <source>
        <dbReference type="EMBL" id="EFO18968.1"/>
    </source>
</evidence>
<protein>
    <submittedName>
        <fullName evidence="3">Pectate lyase</fullName>
    </submittedName>
</protein>
<dbReference type="RefSeq" id="XP_003145103.1">
    <property type="nucleotide sequence ID" value="XM_003145055.1"/>
</dbReference>
<evidence type="ECO:0000313" key="2">
    <source>
        <dbReference type="Proteomes" id="UP000095285"/>
    </source>
</evidence>
<accession>A0A1I7VWM3</accession>
<dbReference type="WBParaSite" id="EN70_7085">
    <property type="protein sequence ID" value="EN70_7085"/>
    <property type="gene ID" value="EN70_7085"/>
</dbReference>
<sequence length="85" mass="9541">MTVGAYRKKRTGGRSRDDSTVLNVVDKYKYDGTITVNGNQHNDDDEYKSTVVAVGHTKALQTTTAYRFCVCVLTSRQTSAYTPKW</sequence>
<gene>
    <name evidence="1 3" type="ORF">LOAG_09528</name>
</gene>
<evidence type="ECO:0000313" key="3">
    <source>
        <dbReference type="WBParaSite" id="EN70_7085"/>
    </source>
</evidence>
<name>A0A1I7VWM3_LOALO</name>
<dbReference type="AlphaFoldDB" id="A0A1I7VWM3"/>
<accession>A0A1S0TS96</accession>
<dbReference type="EMBL" id="JH712343">
    <property type="protein sequence ID" value="EFO18968.1"/>
    <property type="molecule type" value="Genomic_DNA"/>
</dbReference>
<reference evidence="1 2" key="1">
    <citation type="submission" date="2012-04" db="EMBL/GenBank/DDBJ databases">
        <title>The Genome Sequence of Loa loa.</title>
        <authorList>
            <consortium name="The Broad Institute Genome Sequencing Platform"/>
            <consortium name="Broad Institute Genome Sequencing Center for Infectious Disease"/>
            <person name="Nutman T.B."/>
            <person name="Fink D.L."/>
            <person name="Russ C."/>
            <person name="Young S."/>
            <person name="Zeng Q."/>
            <person name="Gargeya S."/>
            <person name="Alvarado L."/>
            <person name="Berlin A."/>
            <person name="Chapman S.B."/>
            <person name="Chen Z."/>
            <person name="Freedman E."/>
            <person name="Gellesch M."/>
            <person name="Goldberg J."/>
            <person name="Griggs A."/>
            <person name="Gujja S."/>
            <person name="Heilman E.R."/>
            <person name="Heiman D."/>
            <person name="Howarth C."/>
            <person name="Mehta T."/>
            <person name="Neiman D."/>
            <person name="Pearson M."/>
            <person name="Roberts A."/>
            <person name="Saif S."/>
            <person name="Shea T."/>
            <person name="Shenoy N."/>
            <person name="Sisk P."/>
            <person name="Stolte C."/>
            <person name="Sykes S."/>
            <person name="White J."/>
            <person name="Yandava C."/>
            <person name="Haas B."/>
            <person name="Henn M.R."/>
            <person name="Nusbaum C."/>
            <person name="Birren B."/>
        </authorList>
    </citation>
    <scope>NUCLEOTIDE SEQUENCE [LARGE SCALE GENOMIC DNA]</scope>
</reference>
<keyword evidence="2" id="KW-1185">Reference proteome</keyword>
<dbReference type="Proteomes" id="UP000095285">
    <property type="component" value="Unassembled WGS sequence"/>
</dbReference>
<dbReference type="GeneID" id="9946967"/>
<dbReference type="CTD" id="9946967"/>
<proteinExistence type="predicted"/>
<dbReference type="KEGG" id="loa:LOAG_09528"/>